<evidence type="ECO:0000256" key="3">
    <source>
        <dbReference type="ARBA" id="ARBA00022840"/>
    </source>
</evidence>
<organism evidence="4">
    <name type="scientific">Trepomonas sp. PC1</name>
    <dbReference type="NCBI Taxonomy" id="1076344"/>
    <lineage>
        <taxon>Eukaryota</taxon>
        <taxon>Metamonada</taxon>
        <taxon>Diplomonadida</taxon>
        <taxon>Hexamitidae</taxon>
        <taxon>Hexamitinae</taxon>
        <taxon>Trepomonas</taxon>
    </lineage>
</organism>
<gene>
    <name evidence="4" type="ORF">TPC1_11803</name>
</gene>
<dbReference type="AlphaFoldDB" id="A0A146KI47"/>
<dbReference type="PROSITE" id="PS51221">
    <property type="entry name" value="TTL"/>
    <property type="match status" value="1"/>
</dbReference>
<sequence>DDEKEEMRHKIDKVKKPQKILKKFRVRVFLGMCKYQVVHDLCAERNWKECTEDEDYNLFWYDWSINNSRLAQMKPYQKINHFPGNDELTRKDYLARNMNKVKRYFKEEYSFFPATFQLPQELGQFQEFYRNAPKKTVYISKPNASCQGKGIRLFKNSDVIDF</sequence>
<dbReference type="GO" id="GO:0036064">
    <property type="term" value="C:ciliary basal body"/>
    <property type="evidence" value="ECO:0007669"/>
    <property type="project" value="TreeGrafter"/>
</dbReference>
<dbReference type="GO" id="GO:0000226">
    <property type="term" value="P:microtubule cytoskeleton organization"/>
    <property type="evidence" value="ECO:0007669"/>
    <property type="project" value="TreeGrafter"/>
</dbReference>
<evidence type="ECO:0000256" key="2">
    <source>
        <dbReference type="ARBA" id="ARBA00022741"/>
    </source>
</evidence>
<reference evidence="4" key="1">
    <citation type="submission" date="2015-07" db="EMBL/GenBank/DDBJ databases">
        <title>Adaptation to a free-living lifestyle via gene acquisitions in the diplomonad Trepomonas sp. PC1.</title>
        <authorList>
            <person name="Xu F."/>
            <person name="Jerlstrom-Hultqvist J."/>
            <person name="Kolisko M."/>
            <person name="Simpson A.G.B."/>
            <person name="Roger A.J."/>
            <person name="Svard S.G."/>
            <person name="Andersson J.O."/>
        </authorList>
    </citation>
    <scope>NUCLEOTIDE SEQUENCE</scope>
    <source>
        <strain evidence="4">PC1</strain>
    </source>
</reference>
<name>A0A146KI47_9EUKA</name>
<keyword evidence="1 4" id="KW-0436">Ligase</keyword>
<dbReference type="GO" id="GO:0015631">
    <property type="term" value="F:tubulin binding"/>
    <property type="evidence" value="ECO:0007669"/>
    <property type="project" value="TreeGrafter"/>
</dbReference>
<dbReference type="Pfam" id="PF03133">
    <property type="entry name" value="TTL"/>
    <property type="match status" value="1"/>
</dbReference>
<dbReference type="EMBL" id="GDID01001341">
    <property type="protein sequence ID" value="JAP95265.1"/>
    <property type="molecule type" value="Transcribed_RNA"/>
</dbReference>
<feature type="non-terminal residue" evidence="4">
    <location>
        <position position="1"/>
    </location>
</feature>
<proteinExistence type="predicted"/>
<accession>A0A146KI47</accession>
<dbReference type="PANTHER" id="PTHR12241">
    <property type="entry name" value="TUBULIN POLYGLUTAMYLASE"/>
    <property type="match status" value="1"/>
</dbReference>
<evidence type="ECO:0000313" key="4">
    <source>
        <dbReference type="EMBL" id="JAP95265.1"/>
    </source>
</evidence>
<dbReference type="GO" id="GO:0070740">
    <property type="term" value="F:tubulin-glutamic acid ligase activity"/>
    <property type="evidence" value="ECO:0007669"/>
    <property type="project" value="TreeGrafter"/>
</dbReference>
<protein>
    <submittedName>
        <fullName evidence="4">Tubulin tyrosine ligase</fullName>
    </submittedName>
</protein>
<keyword evidence="2" id="KW-0547">Nucleotide-binding</keyword>
<dbReference type="GO" id="GO:0005524">
    <property type="term" value="F:ATP binding"/>
    <property type="evidence" value="ECO:0007669"/>
    <property type="project" value="UniProtKB-KW"/>
</dbReference>
<keyword evidence="3" id="KW-0067">ATP-binding</keyword>
<dbReference type="PANTHER" id="PTHR12241:SF147">
    <property type="entry name" value="TUBULIN POLYGLUTAMYLASE TTLL7"/>
    <property type="match status" value="1"/>
</dbReference>
<evidence type="ECO:0000256" key="1">
    <source>
        <dbReference type="ARBA" id="ARBA00022598"/>
    </source>
</evidence>
<feature type="non-terminal residue" evidence="4">
    <location>
        <position position="162"/>
    </location>
</feature>
<dbReference type="InterPro" id="IPR004344">
    <property type="entry name" value="TTL/TTLL_fam"/>
</dbReference>